<accession>A0A0H1R828</accession>
<evidence type="ECO:0000313" key="1">
    <source>
        <dbReference type="EMBL" id="KLK91395.1"/>
    </source>
</evidence>
<dbReference type="PATRIC" id="fig|1225564.3.peg.5319"/>
<protein>
    <submittedName>
        <fullName evidence="1">Uncharacterized protein</fullName>
    </submittedName>
</protein>
<dbReference type="AlphaFoldDB" id="A0A0H1R828"/>
<evidence type="ECO:0000313" key="2">
    <source>
        <dbReference type="Proteomes" id="UP000035489"/>
    </source>
</evidence>
<keyword evidence="2" id="KW-1185">Reference proteome</keyword>
<dbReference type="EMBL" id="LCYG01000055">
    <property type="protein sequence ID" value="KLK91395.1"/>
    <property type="molecule type" value="Genomic_DNA"/>
</dbReference>
<dbReference type="Proteomes" id="UP000035489">
    <property type="component" value="Unassembled WGS sequence"/>
</dbReference>
<reference evidence="1 2" key="1">
    <citation type="submission" date="2015-05" db="EMBL/GenBank/DDBJ databases">
        <title>Draft genome sequence of Microvirga vignae strain BR3299, a novel nitrogen fixing bacteria isolated from Brazil semi-aired region.</title>
        <authorList>
            <person name="Zilli J.E."/>
            <person name="Passos S.R."/>
            <person name="Leite J."/>
            <person name="Baldani J.I."/>
            <person name="Xavier G.R."/>
            <person name="Rumjaneck N.G."/>
            <person name="Simoes-Araujo J.L."/>
        </authorList>
    </citation>
    <scope>NUCLEOTIDE SEQUENCE [LARGE SCALE GENOMIC DNA]</scope>
    <source>
        <strain evidence="1 2">BR3299</strain>
    </source>
</reference>
<proteinExistence type="predicted"/>
<dbReference type="OrthoDB" id="7923400at2"/>
<name>A0A0H1R828_9HYPH</name>
<gene>
    <name evidence="1" type="ORF">AA309_20040</name>
</gene>
<sequence length="90" mass="9714">MKTVHDIIALWPSASELARDLGLKRESHGTVMKARGSIPVVHWPRLISAAKKRGIKGITYEVLVNAHARPSCGEGASLERQSASSKKEAA</sequence>
<dbReference type="RefSeq" id="WP_047190793.1">
    <property type="nucleotide sequence ID" value="NZ_LCYG01000055.1"/>
</dbReference>
<comment type="caution">
    <text evidence="1">The sequence shown here is derived from an EMBL/GenBank/DDBJ whole genome shotgun (WGS) entry which is preliminary data.</text>
</comment>
<organism evidence="1 2">
    <name type="scientific">Microvirga vignae</name>
    <dbReference type="NCBI Taxonomy" id="1225564"/>
    <lineage>
        <taxon>Bacteria</taxon>
        <taxon>Pseudomonadati</taxon>
        <taxon>Pseudomonadota</taxon>
        <taxon>Alphaproteobacteria</taxon>
        <taxon>Hyphomicrobiales</taxon>
        <taxon>Methylobacteriaceae</taxon>
        <taxon>Microvirga</taxon>
    </lineage>
</organism>